<dbReference type="Pfam" id="PF01976">
    <property type="entry name" value="DUF116"/>
    <property type="match status" value="1"/>
</dbReference>
<evidence type="ECO:0000256" key="1">
    <source>
        <dbReference type="SAM" id="Phobius"/>
    </source>
</evidence>
<keyword evidence="1" id="KW-0812">Transmembrane</keyword>
<dbReference type="Proteomes" id="UP000671913">
    <property type="component" value="Chromosome"/>
</dbReference>
<proteinExistence type="predicted"/>
<reference evidence="2" key="1">
    <citation type="submission" date="2020-08" db="EMBL/GenBank/DDBJ databases">
        <title>Genomic insights into the carbon and energy metabolism of the first obligate autotrophic acetogenic bacterium Aceticella autotrophica gen. nov., sp. nov.</title>
        <authorList>
            <person name="Toshchakov S.V."/>
            <person name="Elcheninov A.G."/>
            <person name="Kublanov I.V."/>
            <person name="Frolov E.N."/>
            <person name="Lebedinsky A.V."/>
        </authorList>
    </citation>
    <scope>NUCLEOTIDE SEQUENCE</scope>
    <source>
        <strain evidence="2">3443-3Ac</strain>
    </source>
</reference>
<dbReference type="KEGG" id="aaut:ACETAC_07100"/>
<accession>A0A975GBR1</accession>
<keyword evidence="1" id="KW-0472">Membrane</keyword>
<keyword evidence="1" id="KW-1133">Transmembrane helix</keyword>
<dbReference type="AlphaFoldDB" id="A0A975GBR1"/>
<sequence length="250" mass="28556">MQGEKKVFINLLSFLIILIIFIIIILNYIVKSRCIYVYDMFIIILIVFFCFIGLFFTIGIFAVVFTIYKKKTNELLNTFITYTVDMSYPILLIIGKIIGIKREKLQRSFIEINNLLVSSIKKKYKPKDILILSPHCIQNSDCKFKVTYDIENCRRCGKCQINDLLRLKDKYGVKIAVATGGTLARKVVSDIKPKIIIAIACERDLTSGIKDVKKIPVYGIINKRPNGPCFNTSFDVKSLEKVIIKFISGG</sequence>
<keyword evidence="3" id="KW-1185">Reference proteome</keyword>
<feature type="transmembrane region" description="Helical" evidence="1">
    <location>
        <begin position="79"/>
        <end position="99"/>
    </location>
</feature>
<dbReference type="InterPro" id="IPR002829">
    <property type="entry name" value="DUF116"/>
</dbReference>
<dbReference type="PANTHER" id="PTHR43801">
    <property type="entry name" value="NUCLEOTIDE-BINDING PROTEIN-RELATED"/>
    <property type="match status" value="1"/>
</dbReference>
<name>A0A975GBR1_9THEO</name>
<evidence type="ECO:0000313" key="2">
    <source>
        <dbReference type="EMBL" id="QSZ28391.1"/>
    </source>
</evidence>
<protein>
    <submittedName>
        <fullName evidence="2">DUF116 domain-containing protein</fullName>
    </submittedName>
</protein>
<feature type="transmembrane region" description="Helical" evidence="1">
    <location>
        <begin position="42"/>
        <end position="67"/>
    </location>
</feature>
<feature type="transmembrane region" description="Helical" evidence="1">
    <location>
        <begin position="12"/>
        <end position="30"/>
    </location>
</feature>
<organism evidence="2 3">
    <name type="scientific">Aceticella autotrophica</name>
    <dbReference type="NCBI Taxonomy" id="2755338"/>
    <lineage>
        <taxon>Bacteria</taxon>
        <taxon>Bacillati</taxon>
        <taxon>Bacillota</taxon>
        <taxon>Clostridia</taxon>
        <taxon>Thermoanaerobacterales</taxon>
        <taxon>Thermoanaerobacteraceae</taxon>
        <taxon>Aceticella</taxon>
    </lineage>
</organism>
<dbReference type="PANTHER" id="PTHR43801:SF1">
    <property type="entry name" value="POLYPRENYL SYNTHETASE"/>
    <property type="match status" value="1"/>
</dbReference>
<evidence type="ECO:0000313" key="3">
    <source>
        <dbReference type="Proteomes" id="UP000671913"/>
    </source>
</evidence>
<dbReference type="PIRSF" id="PIRSF006594">
    <property type="entry name" value="UCP006594"/>
    <property type="match status" value="1"/>
</dbReference>
<dbReference type="EMBL" id="CP060096">
    <property type="protein sequence ID" value="QSZ28391.1"/>
    <property type="molecule type" value="Genomic_DNA"/>
</dbReference>
<gene>
    <name evidence="2" type="ORF">ACETAC_07100</name>
</gene>